<keyword evidence="4" id="KW-0699">rRNA-binding</keyword>
<dbReference type="GO" id="GO:0005840">
    <property type="term" value="C:ribosome"/>
    <property type="evidence" value="ECO:0007669"/>
    <property type="project" value="UniProtKB-KW"/>
</dbReference>
<dbReference type="OrthoDB" id="9793353at2"/>
<dbReference type="SUPFAM" id="SSF54189">
    <property type="entry name" value="Ribosomal proteins S24e, L23 and L15e"/>
    <property type="match status" value="1"/>
</dbReference>
<evidence type="ECO:0000256" key="1">
    <source>
        <dbReference type="ARBA" id="ARBA00006700"/>
    </source>
</evidence>
<keyword evidence="3 4" id="KW-0687">Ribonucleoprotein</keyword>
<dbReference type="Pfam" id="PF00276">
    <property type="entry name" value="Ribosomal_L23"/>
    <property type="match status" value="1"/>
</dbReference>
<evidence type="ECO:0000313" key="5">
    <source>
        <dbReference type="EMBL" id="RIY33198.1"/>
    </source>
</evidence>
<dbReference type="RefSeq" id="WP_119524830.1">
    <property type="nucleotide sequence ID" value="NZ_NRHC01000037.1"/>
</dbReference>
<comment type="caution">
    <text evidence="5">The sequence shown here is derived from an EMBL/GenBank/DDBJ whole genome shotgun (WGS) entry which is preliminary data.</text>
</comment>
<dbReference type="InterPro" id="IPR013025">
    <property type="entry name" value="Ribosomal_uL23-like"/>
</dbReference>
<keyword evidence="6" id="KW-1185">Reference proteome</keyword>
<dbReference type="Gene3D" id="3.30.70.330">
    <property type="match status" value="1"/>
</dbReference>
<dbReference type="GO" id="GO:0019843">
    <property type="term" value="F:rRNA binding"/>
    <property type="evidence" value="ECO:0007669"/>
    <property type="project" value="UniProtKB-UniRule"/>
</dbReference>
<keyword evidence="2 4" id="KW-0689">Ribosomal protein</keyword>
<dbReference type="GO" id="GO:0006412">
    <property type="term" value="P:translation"/>
    <property type="evidence" value="ECO:0007669"/>
    <property type="project" value="UniProtKB-UniRule"/>
</dbReference>
<gene>
    <name evidence="4 5" type="primary">rplW</name>
    <name evidence="5" type="ORF">CKF54_03130</name>
</gene>
<keyword evidence="4" id="KW-0694">RNA-binding</keyword>
<evidence type="ECO:0000256" key="4">
    <source>
        <dbReference type="HAMAP-Rule" id="MF_01369"/>
    </source>
</evidence>
<proteinExistence type="inferred from homology"/>
<dbReference type="GO" id="GO:1990904">
    <property type="term" value="C:ribonucleoprotein complex"/>
    <property type="evidence" value="ECO:0007669"/>
    <property type="project" value="UniProtKB-KW"/>
</dbReference>
<dbReference type="InterPro" id="IPR012677">
    <property type="entry name" value="Nucleotide-bd_a/b_plait_sf"/>
</dbReference>
<name>A0A3A1Y7K5_9GAMM</name>
<dbReference type="GO" id="GO:0003735">
    <property type="term" value="F:structural constituent of ribosome"/>
    <property type="evidence" value="ECO:0007669"/>
    <property type="project" value="InterPro"/>
</dbReference>
<evidence type="ECO:0000256" key="2">
    <source>
        <dbReference type="ARBA" id="ARBA00022980"/>
    </source>
</evidence>
<evidence type="ECO:0000313" key="6">
    <source>
        <dbReference type="Proteomes" id="UP000265691"/>
    </source>
</evidence>
<dbReference type="HAMAP" id="MF_01369_B">
    <property type="entry name" value="Ribosomal_uL23_B"/>
    <property type="match status" value="1"/>
</dbReference>
<comment type="function">
    <text evidence="4">One of the early assembly proteins it binds 23S rRNA. One of the proteins that surrounds the polypeptide exit tunnel on the outside of the ribosome. Forms the main docking site for trigger factor binding to the ribosome.</text>
</comment>
<dbReference type="InterPro" id="IPR012678">
    <property type="entry name" value="Ribosomal_uL23/eL15/eS24_sf"/>
</dbReference>
<organism evidence="5 6">
    <name type="scientific">Psittacicella hinzii</name>
    <dbReference type="NCBI Taxonomy" id="2028575"/>
    <lineage>
        <taxon>Bacteria</taxon>
        <taxon>Pseudomonadati</taxon>
        <taxon>Pseudomonadota</taxon>
        <taxon>Gammaproteobacteria</taxon>
        <taxon>Pasteurellales</taxon>
        <taxon>Psittacicellaceae</taxon>
        <taxon>Psittacicella</taxon>
    </lineage>
</organism>
<dbReference type="EMBL" id="NRHC01000037">
    <property type="protein sequence ID" value="RIY33198.1"/>
    <property type="molecule type" value="Genomic_DNA"/>
</dbReference>
<reference evidence="5 6" key="1">
    <citation type="submission" date="2017-08" db="EMBL/GenBank/DDBJ databases">
        <title>Reclassification of Bisgaard taxon 37 and 44.</title>
        <authorList>
            <person name="Christensen H."/>
        </authorList>
    </citation>
    <scope>NUCLEOTIDE SEQUENCE [LARGE SCALE GENOMIC DNA]</scope>
    <source>
        <strain evidence="5 6">B96_3</strain>
    </source>
</reference>
<dbReference type="AlphaFoldDB" id="A0A3A1Y7K5"/>
<comment type="subunit">
    <text evidence="4">Part of the 50S ribosomal subunit. Contacts protein L29, and trigger factor when it is bound to the ribosome.</text>
</comment>
<sequence length="101" mass="11060">MSNNSRLQSVIKYSLISEKAARLQSEKGVLTLVVDKSTNKVELAQAVEAVLGVQVKSINMLNVKGKTKYRGNRKGRRSDIKKAYITLPAGANLNEIESAVE</sequence>
<dbReference type="Proteomes" id="UP000265691">
    <property type="component" value="Unassembled WGS sequence"/>
</dbReference>
<evidence type="ECO:0000256" key="3">
    <source>
        <dbReference type="ARBA" id="ARBA00023274"/>
    </source>
</evidence>
<accession>A0A3A1Y7K5</accession>
<comment type="similarity">
    <text evidence="1 4">Belongs to the universal ribosomal protein uL23 family.</text>
</comment>
<protein>
    <recommendedName>
        <fullName evidence="4">Large ribosomal subunit protein uL23</fullName>
    </recommendedName>
</protein>